<gene>
    <name evidence="3" type="ORF">A3B40_00635</name>
</gene>
<comment type="caution">
    <text evidence="3">The sequence shown here is derived from an EMBL/GenBank/DDBJ whole genome shotgun (WGS) entry which is preliminary data.</text>
</comment>
<dbReference type="Proteomes" id="UP000178040">
    <property type="component" value="Unassembled WGS sequence"/>
</dbReference>
<keyword evidence="2" id="KW-0812">Transmembrane</keyword>
<reference evidence="3 4" key="1">
    <citation type="journal article" date="2016" name="Nat. Commun.">
        <title>Thousands of microbial genomes shed light on interconnected biogeochemical processes in an aquifer system.</title>
        <authorList>
            <person name="Anantharaman K."/>
            <person name="Brown C.T."/>
            <person name="Hug L.A."/>
            <person name="Sharon I."/>
            <person name="Castelle C.J."/>
            <person name="Probst A.J."/>
            <person name="Thomas B.C."/>
            <person name="Singh A."/>
            <person name="Wilkins M.J."/>
            <person name="Karaoz U."/>
            <person name="Brodie E.L."/>
            <person name="Williams K.H."/>
            <person name="Hubbard S.S."/>
            <person name="Banfield J.F."/>
        </authorList>
    </citation>
    <scope>NUCLEOTIDE SEQUENCE [LARGE SCALE GENOMIC DNA]</scope>
</reference>
<evidence type="ECO:0000313" key="4">
    <source>
        <dbReference type="Proteomes" id="UP000178040"/>
    </source>
</evidence>
<feature type="coiled-coil region" evidence="1">
    <location>
        <begin position="39"/>
        <end position="77"/>
    </location>
</feature>
<feature type="transmembrane region" description="Helical" evidence="2">
    <location>
        <begin position="12"/>
        <end position="31"/>
    </location>
</feature>
<accession>A0A1F7IQ66</accession>
<keyword evidence="2" id="KW-0472">Membrane</keyword>
<keyword evidence="1" id="KW-0175">Coiled coil</keyword>
<dbReference type="EMBL" id="MGAI01000006">
    <property type="protein sequence ID" value="OGK45508.1"/>
    <property type="molecule type" value="Genomic_DNA"/>
</dbReference>
<protein>
    <recommendedName>
        <fullName evidence="5">YtxH domain-containing protein</fullName>
    </recommendedName>
</protein>
<name>A0A1F7IQ66_9BACT</name>
<dbReference type="AlphaFoldDB" id="A0A1F7IQ66"/>
<evidence type="ECO:0008006" key="5">
    <source>
        <dbReference type="Google" id="ProtNLM"/>
    </source>
</evidence>
<organism evidence="3 4">
    <name type="scientific">Candidatus Roizmanbacteria bacterium RIFCSPLOWO2_01_FULL_37_16</name>
    <dbReference type="NCBI Taxonomy" id="1802058"/>
    <lineage>
        <taxon>Bacteria</taxon>
        <taxon>Candidatus Roizmaniibacteriota</taxon>
    </lineage>
</organism>
<sequence length="93" mass="10471">MQSQNHNKSSNLWLGFAFGALAATTVAFLFGTNKGRQILKKLLELSENLEENALAIVEEIEETFVDKAKELHEVKQEKPILGTLLDKMKSLRN</sequence>
<evidence type="ECO:0000256" key="1">
    <source>
        <dbReference type="SAM" id="Coils"/>
    </source>
</evidence>
<evidence type="ECO:0000313" key="3">
    <source>
        <dbReference type="EMBL" id="OGK45508.1"/>
    </source>
</evidence>
<keyword evidence="2" id="KW-1133">Transmembrane helix</keyword>
<evidence type="ECO:0000256" key="2">
    <source>
        <dbReference type="SAM" id="Phobius"/>
    </source>
</evidence>
<proteinExistence type="predicted"/>